<evidence type="ECO:0000256" key="1">
    <source>
        <dbReference type="SAM" id="SignalP"/>
    </source>
</evidence>
<feature type="chain" id="PRO_5030031797" evidence="1">
    <location>
        <begin position="23"/>
        <end position="200"/>
    </location>
</feature>
<keyword evidence="1" id="KW-0732">Signal</keyword>
<feature type="signal peptide" evidence="1">
    <location>
        <begin position="1"/>
        <end position="22"/>
    </location>
</feature>
<reference evidence="2 3" key="1">
    <citation type="submission" date="2016-10" db="EMBL/GenBank/DDBJ databases">
        <authorList>
            <person name="de Groot N.N."/>
        </authorList>
    </citation>
    <scope>NUCLEOTIDE SEQUENCE [LARGE SCALE GENOMIC DNA]</scope>
    <source>
        <strain evidence="2 3">GAS522</strain>
    </source>
</reference>
<organism evidence="2 3">
    <name type="scientific">Bradyrhizobium lablabi</name>
    <dbReference type="NCBI Taxonomy" id="722472"/>
    <lineage>
        <taxon>Bacteria</taxon>
        <taxon>Pseudomonadati</taxon>
        <taxon>Pseudomonadota</taxon>
        <taxon>Alphaproteobacteria</taxon>
        <taxon>Hyphomicrobiales</taxon>
        <taxon>Nitrobacteraceae</taxon>
        <taxon>Bradyrhizobium</taxon>
    </lineage>
</organism>
<dbReference type="AlphaFoldDB" id="A0A1M7C2K7"/>
<dbReference type="EMBL" id="FNTI01000001">
    <property type="protein sequence ID" value="SED65005.1"/>
    <property type="molecule type" value="Genomic_DNA"/>
</dbReference>
<name>A0A1M7C2K7_9BRAD</name>
<accession>A0A1M7C2K7</accession>
<dbReference type="Proteomes" id="UP000183208">
    <property type="component" value="Unassembled WGS sequence"/>
</dbReference>
<dbReference type="OrthoDB" id="8219652at2"/>
<protein>
    <submittedName>
        <fullName evidence="2">Uncharacterized protein</fullName>
    </submittedName>
</protein>
<evidence type="ECO:0000313" key="2">
    <source>
        <dbReference type="EMBL" id="SED65005.1"/>
    </source>
</evidence>
<proteinExistence type="predicted"/>
<dbReference type="RefSeq" id="WP_074824018.1">
    <property type="nucleotide sequence ID" value="NZ_FNTI01000001.1"/>
</dbReference>
<evidence type="ECO:0000313" key="3">
    <source>
        <dbReference type="Proteomes" id="UP000183208"/>
    </source>
</evidence>
<sequence>MKRIYPYVAMAFVASFAGVSWAARGFPVGIGAWQTVFATGDHGVRDDQDKKRENERIMRSLDTIKNEALQAATGFALSPCDSTMKQNLVEALTAYVHAWQIKLDCPRLANMPIVCSQEKLKAAVATFSTPLDQRVTDAVAQAFDQPGITIADFPESIRYDMLRFGGPALRPGYLPACQTQAPVYRTTRASRPAQTPTANR</sequence>
<gene>
    <name evidence="2" type="ORF">SAMN05444171_4698</name>
</gene>